<dbReference type="RefSeq" id="WP_150038782.1">
    <property type="nucleotide sequence ID" value="NZ_OW485601.1"/>
</dbReference>
<evidence type="ECO:0000259" key="4">
    <source>
        <dbReference type="Pfam" id="PF08450"/>
    </source>
</evidence>
<feature type="active site" description="Proton donor/acceptor" evidence="2">
    <location>
        <position position="197"/>
    </location>
</feature>
<feature type="binding site" evidence="3">
    <location>
        <position position="100"/>
    </location>
    <ligand>
        <name>substrate</name>
    </ligand>
</feature>
<comment type="cofactor">
    <cofactor evidence="3">
        <name>Zn(2+)</name>
        <dbReference type="ChEBI" id="CHEBI:29105"/>
    </cofactor>
    <text evidence="3">Binds 1 divalent metal cation per subunit.</text>
</comment>
<evidence type="ECO:0000256" key="1">
    <source>
        <dbReference type="ARBA" id="ARBA00008853"/>
    </source>
</evidence>
<feature type="binding site" evidence="3">
    <location>
        <position position="148"/>
    </location>
    <ligand>
        <name>a divalent metal cation</name>
        <dbReference type="ChEBI" id="CHEBI:60240"/>
    </ligand>
</feature>
<evidence type="ECO:0000256" key="3">
    <source>
        <dbReference type="PIRSR" id="PIRSR605511-2"/>
    </source>
</evidence>
<dbReference type="PANTHER" id="PTHR10907">
    <property type="entry name" value="REGUCALCIN"/>
    <property type="match status" value="1"/>
</dbReference>
<dbReference type="GO" id="GO:0004341">
    <property type="term" value="F:gluconolactonase activity"/>
    <property type="evidence" value="ECO:0007669"/>
    <property type="project" value="TreeGrafter"/>
</dbReference>
<proteinExistence type="inferred from homology"/>
<keyword evidence="3" id="KW-0479">Metal-binding</keyword>
<gene>
    <name evidence="5" type="ORF">F1189_01535</name>
</gene>
<dbReference type="Pfam" id="PF08450">
    <property type="entry name" value="SGL"/>
    <property type="match status" value="1"/>
</dbReference>
<accession>A0A5M6J1B2</accession>
<dbReference type="OrthoDB" id="2633250at2"/>
<evidence type="ECO:0000313" key="5">
    <source>
        <dbReference type="EMBL" id="KAA5614304.1"/>
    </source>
</evidence>
<name>A0A5M6J1B2_9PROT</name>
<dbReference type="Proteomes" id="UP000325255">
    <property type="component" value="Unassembled WGS sequence"/>
</dbReference>
<dbReference type="SUPFAM" id="SSF63829">
    <property type="entry name" value="Calcium-dependent phosphotriesterase"/>
    <property type="match status" value="1"/>
</dbReference>
<comment type="similarity">
    <text evidence="1">Belongs to the SMP-30/CGR1 family.</text>
</comment>
<sequence length="290" mass="30598">MDTPRRIGTTTDILGEGPVWCPRAQALWWVDIKGPAVRRWDAARDTTQSWSLPEAVGALALRGDGDGLLLALARGLAFFDPATGALSPAAEPHGGDADLRFNDGKCDRQGRFWAGTMGETRRTPRGRLFRLQPQTGAQPVLEGLTIPNGPCWSPDGRIFYLADSPTRTIQAFPYDPATGEIGPAACFARIEPPGVPDGATVDAGGYLWSAEHGGGRITRYAPDGRVDRRLELPVSQPTSCAFGGPDLATLFITSAREGLDAAALAAQPLAGAVLAVATGVRGLAEPRYAG</sequence>
<keyword evidence="3" id="KW-0862">Zinc</keyword>
<dbReference type="PRINTS" id="PR01790">
    <property type="entry name" value="SMP30FAMILY"/>
</dbReference>
<dbReference type="EMBL" id="VWPK01000002">
    <property type="protein sequence ID" value="KAA5614304.1"/>
    <property type="molecule type" value="Genomic_DNA"/>
</dbReference>
<dbReference type="InterPro" id="IPR013658">
    <property type="entry name" value="SGL"/>
</dbReference>
<comment type="caution">
    <text evidence="5">The sequence shown here is derived from an EMBL/GenBank/DDBJ whole genome shotgun (WGS) entry which is preliminary data.</text>
</comment>
<evidence type="ECO:0000313" key="6">
    <source>
        <dbReference type="Proteomes" id="UP000325255"/>
    </source>
</evidence>
<feature type="binding site" evidence="3">
    <location>
        <position position="16"/>
    </location>
    <ligand>
        <name>a divalent metal cation</name>
        <dbReference type="ChEBI" id="CHEBI:60240"/>
    </ligand>
</feature>
<dbReference type="PANTHER" id="PTHR10907:SF47">
    <property type="entry name" value="REGUCALCIN"/>
    <property type="match status" value="1"/>
</dbReference>
<protein>
    <submittedName>
        <fullName evidence="5">SMP-30/gluconolactonase/LRE family protein</fullName>
    </submittedName>
</protein>
<feature type="binding site" evidence="3">
    <location>
        <position position="197"/>
    </location>
    <ligand>
        <name>a divalent metal cation</name>
        <dbReference type="ChEBI" id="CHEBI:60240"/>
    </ligand>
</feature>
<keyword evidence="6" id="KW-1185">Reference proteome</keyword>
<evidence type="ECO:0000256" key="2">
    <source>
        <dbReference type="PIRSR" id="PIRSR605511-1"/>
    </source>
</evidence>
<organism evidence="5 6">
    <name type="scientific">Rhodovastum atsumiense</name>
    <dbReference type="NCBI Taxonomy" id="504468"/>
    <lineage>
        <taxon>Bacteria</taxon>
        <taxon>Pseudomonadati</taxon>
        <taxon>Pseudomonadota</taxon>
        <taxon>Alphaproteobacteria</taxon>
        <taxon>Acetobacterales</taxon>
        <taxon>Acetobacteraceae</taxon>
        <taxon>Rhodovastum</taxon>
    </lineage>
</organism>
<dbReference type="InterPro" id="IPR005511">
    <property type="entry name" value="SMP-30"/>
</dbReference>
<feature type="binding site" evidence="3">
    <location>
        <position position="102"/>
    </location>
    <ligand>
        <name>substrate</name>
    </ligand>
</feature>
<dbReference type="GO" id="GO:0019853">
    <property type="term" value="P:L-ascorbic acid biosynthetic process"/>
    <property type="evidence" value="ECO:0007669"/>
    <property type="project" value="TreeGrafter"/>
</dbReference>
<dbReference type="Gene3D" id="2.120.10.30">
    <property type="entry name" value="TolB, C-terminal domain"/>
    <property type="match status" value="1"/>
</dbReference>
<reference evidence="5 6" key="1">
    <citation type="submission" date="2019-09" db="EMBL/GenBank/DDBJ databases">
        <title>Genome sequence of Rhodovastum atsumiense, a diverse member of the Acetobacteraceae family of non-sulfur purple photosynthetic bacteria.</title>
        <authorList>
            <person name="Meyer T."/>
            <person name="Kyndt J."/>
        </authorList>
    </citation>
    <scope>NUCLEOTIDE SEQUENCE [LARGE SCALE GENOMIC DNA]</scope>
    <source>
        <strain evidence="5 6">DSM 21279</strain>
    </source>
</reference>
<feature type="domain" description="SMP-30/Gluconolactonase/LRE-like region" evidence="4">
    <location>
        <begin position="14"/>
        <end position="256"/>
    </location>
</feature>
<dbReference type="AlphaFoldDB" id="A0A5M6J1B2"/>
<dbReference type="GO" id="GO:0005509">
    <property type="term" value="F:calcium ion binding"/>
    <property type="evidence" value="ECO:0007669"/>
    <property type="project" value="TreeGrafter"/>
</dbReference>
<dbReference type="InterPro" id="IPR011042">
    <property type="entry name" value="6-blade_b-propeller_TolB-like"/>
</dbReference>